<evidence type="ECO:0000313" key="3">
    <source>
        <dbReference type="Proteomes" id="UP000005551"/>
    </source>
</evidence>
<dbReference type="Proteomes" id="UP000005551">
    <property type="component" value="Unassembled WGS sequence"/>
</dbReference>
<accession>I5C9C1</accession>
<sequence>MSLLPRYDEVIVCSLESREILSRLEEVTEQVDYMDFRRPAVGSGQVHFNGTIEETGFRLSVRLRKADSFVPLIRGRLEECSRGAILFLSYRLFPGSRFFLNFWTVLTFVLFLFFGFVAKEWPYAYGALGLGVVNLGFAWLHFYRKVGESRRQMLALLGTGSSAS</sequence>
<evidence type="ECO:0000313" key="2">
    <source>
        <dbReference type="EMBL" id="EIM78423.1"/>
    </source>
</evidence>
<evidence type="ECO:0000256" key="1">
    <source>
        <dbReference type="SAM" id="Phobius"/>
    </source>
</evidence>
<keyword evidence="1" id="KW-1133">Transmembrane helix</keyword>
<reference evidence="2 3" key="1">
    <citation type="submission" date="2012-05" db="EMBL/GenBank/DDBJ databases">
        <title>Genome sequence of Nitritalea halalkaliphila LW7.</title>
        <authorList>
            <person name="Jangir P.K."/>
            <person name="Singh A."/>
            <person name="Shivaji S."/>
            <person name="Sharma R."/>
        </authorList>
    </citation>
    <scope>NUCLEOTIDE SEQUENCE [LARGE SCALE GENOMIC DNA]</scope>
    <source>
        <strain evidence="2 3">LW7</strain>
    </source>
</reference>
<keyword evidence="1" id="KW-0812">Transmembrane</keyword>
<keyword evidence="1" id="KW-0472">Membrane</keyword>
<protein>
    <submittedName>
        <fullName evidence="2">Uncharacterized protein</fullName>
    </submittedName>
</protein>
<dbReference type="OrthoDB" id="980906at2"/>
<dbReference type="STRING" id="1189621.A3SI_03523"/>
<dbReference type="RefSeq" id="WP_009053555.1">
    <property type="nucleotide sequence ID" value="NZ_AJYA01000006.1"/>
</dbReference>
<keyword evidence="3" id="KW-1185">Reference proteome</keyword>
<comment type="caution">
    <text evidence="2">The sequence shown here is derived from an EMBL/GenBank/DDBJ whole genome shotgun (WGS) entry which is preliminary data.</text>
</comment>
<feature type="transmembrane region" description="Helical" evidence="1">
    <location>
        <begin position="98"/>
        <end position="117"/>
    </location>
</feature>
<name>I5C9C1_9BACT</name>
<feature type="transmembrane region" description="Helical" evidence="1">
    <location>
        <begin position="123"/>
        <end position="143"/>
    </location>
</feature>
<proteinExistence type="predicted"/>
<organism evidence="2 3">
    <name type="scientific">Nitritalea halalkaliphila LW7</name>
    <dbReference type="NCBI Taxonomy" id="1189621"/>
    <lineage>
        <taxon>Bacteria</taxon>
        <taxon>Pseudomonadati</taxon>
        <taxon>Bacteroidota</taxon>
        <taxon>Cytophagia</taxon>
        <taxon>Cytophagales</taxon>
        <taxon>Cyclobacteriaceae</taxon>
        <taxon>Nitritalea</taxon>
    </lineage>
</organism>
<dbReference type="AlphaFoldDB" id="I5C9C1"/>
<gene>
    <name evidence="2" type="ORF">A3SI_03523</name>
</gene>
<dbReference type="EMBL" id="AJYA01000006">
    <property type="protein sequence ID" value="EIM78423.1"/>
    <property type="molecule type" value="Genomic_DNA"/>
</dbReference>